<dbReference type="PANTHER" id="PTHR11059">
    <property type="entry name" value="DNA REPAIR PROTEIN RECN"/>
    <property type="match status" value="1"/>
</dbReference>
<evidence type="ECO:0000256" key="9">
    <source>
        <dbReference type="PIRNR" id="PIRNR003128"/>
    </source>
</evidence>
<dbReference type="Proteomes" id="UP000244223">
    <property type="component" value="Unassembled WGS sequence"/>
</dbReference>
<dbReference type="InterPro" id="IPR004604">
    <property type="entry name" value="DNA_recomb/repair_RecN"/>
</dbReference>
<evidence type="ECO:0000256" key="4">
    <source>
        <dbReference type="ARBA" id="ARBA00022741"/>
    </source>
</evidence>
<dbReference type="NCBIfam" id="TIGR00634">
    <property type="entry name" value="recN"/>
    <property type="match status" value="1"/>
</dbReference>
<dbReference type="CDD" id="cd03241">
    <property type="entry name" value="ABC_RecN"/>
    <property type="match status" value="2"/>
</dbReference>
<dbReference type="PANTHER" id="PTHR11059:SF0">
    <property type="entry name" value="DNA REPAIR PROTEIN RECN"/>
    <property type="match status" value="1"/>
</dbReference>
<dbReference type="GO" id="GO:0005524">
    <property type="term" value="F:ATP binding"/>
    <property type="evidence" value="ECO:0007669"/>
    <property type="project" value="UniProtKB-KW"/>
</dbReference>
<accession>A0A2T5J3F1</accession>
<dbReference type="PIRSF" id="PIRSF003128">
    <property type="entry name" value="RecN"/>
    <property type="match status" value="1"/>
</dbReference>
<evidence type="ECO:0000256" key="1">
    <source>
        <dbReference type="ARBA" id="ARBA00003618"/>
    </source>
</evidence>
<evidence type="ECO:0000256" key="3">
    <source>
        <dbReference type="ARBA" id="ARBA00021315"/>
    </source>
</evidence>
<keyword evidence="5 9" id="KW-0227">DNA damage</keyword>
<evidence type="ECO:0000256" key="5">
    <source>
        <dbReference type="ARBA" id="ARBA00022763"/>
    </source>
</evidence>
<dbReference type="GO" id="GO:0043590">
    <property type="term" value="C:bacterial nucleoid"/>
    <property type="evidence" value="ECO:0007669"/>
    <property type="project" value="TreeGrafter"/>
</dbReference>
<dbReference type="OrthoDB" id="9806954at2"/>
<sequence>MDVLWGYCVNIQGVTCLQRKKVPLSSPQPTTMTFIMLTYLAIKQFTLVDNLELDIAQGFTVITGETGAGKSILLDALGLCLGDKADGQAVRYGADKAELTAIFDLSQLAQAQTWLLERDLAHDQECSLRRVIHKEGRSKAWINGTAVTLAELRTLGELLINIHSQHAHQSLLKKEAHRQLLDNVGGLQALAQQVANAYQTWLNAKQQLQHSQTHYATQQAKLALIGSHLEELDKLHLKAGDYAQLEQEYDRLAHFEALMHDGQHSLNLLTDGENPIYRQLQQALRTLETHQSRATTLANVYTGLQSALIDIKESSRELSAFLAEQELDPVRLAYLEEKIGEAQRLARKHKVLASDLPTLQQQLRHEQQTYQQAQDLSALEQAVTLAKEDYLGIAEQLRQARQSVAPQITAKVSAHLRDLSMPNTQLSYAFTALDKASRDGLDDIELLFSANLGQQLQPLAKIASGGELSRFALAVQVIQAQHSAVPVLVFDEVDVGISGGTAEVVGNLLRQLGERAQILCITHQPQVAAKGHQHWQVQKYTQDDKTLSRVVCLTHRQRVEEIARMSGGLTITPETLKHAESMLIST</sequence>
<proteinExistence type="inferred from homology"/>
<comment type="function">
    <text evidence="1 9">May be involved in recombinational repair of damaged DNA.</text>
</comment>
<comment type="similarity">
    <text evidence="2 9">Belongs to the RecN family.</text>
</comment>
<organism evidence="11 12">
    <name type="scientific">Agitococcus lubricus</name>
    <dbReference type="NCBI Taxonomy" id="1077255"/>
    <lineage>
        <taxon>Bacteria</taxon>
        <taxon>Pseudomonadati</taxon>
        <taxon>Pseudomonadota</taxon>
        <taxon>Gammaproteobacteria</taxon>
        <taxon>Moraxellales</taxon>
        <taxon>Moraxellaceae</taxon>
        <taxon>Agitococcus</taxon>
    </lineage>
</organism>
<dbReference type="NCBIfam" id="NF008121">
    <property type="entry name" value="PRK10869.1"/>
    <property type="match status" value="1"/>
</dbReference>
<evidence type="ECO:0000256" key="8">
    <source>
        <dbReference type="ARBA" id="ARBA00033408"/>
    </source>
</evidence>
<dbReference type="AlphaFoldDB" id="A0A2T5J3F1"/>
<keyword evidence="12" id="KW-1185">Reference proteome</keyword>
<comment type="caution">
    <text evidence="11">The sequence shown here is derived from an EMBL/GenBank/DDBJ whole genome shotgun (WGS) entry which is preliminary data.</text>
</comment>
<dbReference type="InterPro" id="IPR027417">
    <property type="entry name" value="P-loop_NTPase"/>
</dbReference>
<dbReference type="GO" id="GO:0006281">
    <property type="term" value="P:DNA repair"/>
    <property type="evidence" value="ECO:0007669"/>
    <property type="project" value="UniProtKB-KW"/>
</dbReference>
<reference evidence="11 12" key="1">
    <citation type="submission" date="2018-04" db="EMBL/GenBank/DDBJ databases">
        <title>Genomic Encyclopedia of Archaeal and Bacterial Type Strains, Phase II (KMG-II): from individual species to whole genera.</title>
        <authorList>
            <person name="Goeker M."/>
        </authorList>
    </citation>
    <scope>NUCLEOTIDE SEQUENCE [LARGE SCALE GENOMIC DNA]</scope>
    <source>
        <strain evidence="11 12">DSM 5822</strain>
    </source>
</reference>
<keyword evidence="7 9" id="KW-0234">DNA repair</keyword>
<evidence type="ECO:0000313" key="12">
    <source>
        <dbReference type="Proteomes" id="UP000244223"/>
    </source>
</evidence>
<evidence type="ECO:0000313" key="11">
    <source>
        <dbReference type="EMBL" id="PTQ91130.1"/>
    </source>
</evidence>
<dbReference type="FunFam" id="3.40.50.300:FF:000356">
    <property type="entry name" value="DNA repair protein RecN"/>
    <property type="match status" value="1"/>
</dbReference>
<evidence type="ECO:0000256" key="7">
    <source>
        <dbReference type="ARBA" id="ARBA00023204"/>
    </source>
</evidence>
<feature type="domain" description="RecF/RecN/SMC N-terminal" evidence="10">
    <location>
        <begin position="37"/>
        <end position="542"/>
    </location>
</feature>
<keyword evidence="6" id="KW-0067">ATP-binding</keyword>
<evidence type="ECO:0000259" key="10">
    <source>
        <dbReference type="Pfam" id="PF02463"/>
    </source>
</evidence>
<dbReference type="EMBL" id="QAON01000001">
    <property type="protein sequence ID" value="PTQ91130.1"/>
    <property type="molecule type" value="Genomic_DNA"/>
</dbReference>
<dbReference type="InterPro" id="IPR003395">
    <property type="entry name" value="RecF/RecN/SMC_N"/>
</dbReference>
<dbReference type="SUPFAM" id="SSF52540">
    <property type="entry name" value="P-loop containing nucleoside triphosphate hydrolases"/>
    <property type="match status" value="1"/>
</dbReference>
<keyword evidence="4" id="KW-0547">Nucleotide-binding</keyword>
<dbReference type="Pfam" id="PF02463">
    <property type="entry name" value="SMC_N"/>
    <property type="match status" value="1"/>
</dbReference>
<evidence type="ECO:0000256" key="2">
    <source>
        <dbReference type="ARBA" id="ARBA00009441"/>
    </source>
</evidence>
<dbReference type="FunFam" id="3.40.50.300:FF:000319">
    <property type="entry name" value="DNA repair protein RecN"/>
    <property type="match status" value="1"/>
</dbReference>
<dbReference type="Gene3D" id="3.40.50.300">
    <property type="entry name" value="P-loop containing nucleotide triphosphate hydrolases"/>
    <property type="match status" value="2"/>
</dbReference>
<dbReference type="GO" id="GO:0009432">
    <property type="term" value="P:SOS response"/>
    <property type="evidence" value="ECO:0007669"/>
    <property type="project" value="UniProtKB-ARBA"/>
</dbReference>
<protein>
    <recommendedName>
        <fullName evidence="3 9">DNA repair protein RecN</fullName>
    </recommendedName>
    <alternativeName>
        <fullName evidence="8 9">Recombination protein N</fullName>
    </alternativeName>
</protein>
<name>A0A2T5J3F1_9GAMM</name>
<gene>
    <name evidence="11" type="ORF">C8N29_101202</name>
</gene>
<evidence type="ECO:0000256" key="6">
    <source>
        <dbReference type="ARBA" id="ARBA00022840"/>
    </source>
</evidence>
<dbReference type="GO" id="GO:0006310">
    <property type="term" value="P:DNA recombination"/>
    <property type="evidence" value="ECO:0007669"/>
    <property type="project" value="InterPro"/>
</dbReference>